<gene>
    <name evidence="4" type="ORF">MA47_06445</name>
</gene>
<feature type="transmembrane region" description="Helical" evidence="1">
    <location>
        <begin position="255"/>
        <end position="278"/>
    </location>
</feature>
<evidence type="ECO:0000259" key="3">
    <source>
        <dbReference type="Pfam" id="PF04213"/>
    </source>
</evidence>
<reference evidence="4 5" key="1">
    <citation type="submission" date="2014-10" db="EMBL/GenBank/DDBJ databases">
        <title>Whole Genome sequence of Corynebacterium auriscanis strain CIP 106629.</title>
        <authorList>
            <person name="Hassan S.S."/>
            <person name="Jamal S.B."/>
            <person name="Tiwari S."/>
            <person name="Oliveira L.D.C."/>
            <person name="Souza F."/>
            <person name="Mariano D.C."/>
            <person name="Almeida S."/>
            <person name="Dorella F."/>
            <person name="Pereira F."/>
            <person name="Carvalho A."/>
            <person name="Leal C.A."/>
            <person name="Soares S.D.C."/>
            <person name="Figueiredo H.C."/>
            <person name="Silva A."/>
            <person name="Azevedo V.A."/>
        </authorList>
    </citation>
    <scope>NUCLEOTIDE SEQUENCE [LARGE SCALE GENOMIC DNA]</scope>
    <source>
        <strain evidence="4 5">CIP 106629</strain>
    </source>
</reference>
<dbReference type="Pfam" id="PF04213">
    <property type="entry name" value="HtaA"/>
    <property type="match status" value="1"/>
</dbReference>
<protein>
    <submittedName>
        <fullName evidence="4">Hemin receptor</fullName>
    </submittedName>
</protein>
<keyword evidence="5" id="KW-1185">Reference proteome</keyword>
<evidence type="ECO:0000256" key="2">
    <source>
        <dbReference type="SAM" id="SignalP"/>
    </source>
</evidence>
<name>A0A0A2DHE6_9CORY</name>
<keyword evidence="1" id="KW-1133">Transmembrane helix</keyword>
<organism evidence="4 5">
    <name type="scientific">Corynebacterium auriscanis</name>
    <dbReference type="NCBI Taxonomy" id="99807"/>
    <lineage>
        <taxon>Bacteria</taxon>
        <taxon>Bacillati</taxon>
        <taxon>Actinomycetota</taxon>
        <taxon>Actinomycetes</taxon>
        <taxon>Mycobacteriales</taxon>
        <taxon>Corynebacteriaceae</taxon>
        <taxon>Corynebacterium</taxon>
    </lineage>
</organism>
<dbReference type="Proteomes" id="UP000030145">
    <property type="component" value="Unassembled WGS sequence"/>
</dbReference>
<evidence type="ECO:0000313" key="5">
    <source>
        <dbReference type="Proteomes" id="UP000030145"/>
    </source>
</evidence>
<evidence type="ECO:0000256" key="1">
    <source>
        <dbReference type="SAM" id="Phobius"/>
    </source>
</evidence>
<feature type="chain" id="PRO_5001985892" evidence="2">
    <location>
        <begin position="31"/>
        <end position="289"/>
    </location>
</feature>
<keyword evidence="1" id="KW-0472">Membrane</keyword>
<proteinExistence type="predicted"/>
<dbReference type="RefSeq" id="WP_035114487.1">
    <property type="nucleotide sequence ID" value="NZ_CP047046.1"/>
</dbReference>
<dbReference type="GeneID" id="300552165"/>
<keyword evidence="2" id="KW-0732">Signal</keyword>
<sequence length="289" mass="29604">MSHTATRGFIAASLAGTVAFSGMVVPLAHSAEPSTETTPVLETGAFAWPIKASFLNHVQGPFARGTVTASGGAEFKGNQFVFPVNSTNTSLDAQGNGVIRLDGAAHLVAYRGLGPNGGPALDIKYSDLQLRVAGTRVSLVGDYALSGKTANEPTQLNNHGDDEILATFTVDAPIRPGTDFSAMDRPTAAGIGLQHSLLRYKEGEAFTDADVDLVLDYANDRKADDVTPVELQGSATGSVGPSHGTANGSSTTGTIFGVIVALIAAVGGGALALGMVGWQGVLKNLGIRL</sequence>
<feature type="signal peptide" evidence="2">
    <location>
        <begin position="1"/>
        <end position="30"/>
    </location>
</feature>
<dbReference type="EMBL" id="JRVJ01000010">
    <property type="protein sequence ID" value="KGM18588.1"/>
    <property type="molecule type" value="Genomic_DNA"/>
</dbReference>
<feature type="domain" description="Htaa" evidence="3">
    <location>
        <begin position="44"/>
        <end position="208"/>
    </location>
</feature>
<dbReference type="InterPro" id="IPR007331">
    <property type="entry name" value="Htaa"/>
</dbReference>
<keyword evidence="4" id="KW-0675">Receptor</keyword>
<evidence type="ECO:0000313" key="4">
    <source>
        <dbReference type="EMBL" id="KGM18588.1"/>
    </source>
</evidence>
<keyword evidence="1" id="KW-0812">Transmembrane</keyword>
<comment type="caution">
    <text evidence="4">The sequence shown here is derived from an EMBL/GenBank/DDBJ whole genome shotgun (WGS) entry which is preliminary data.</text>
</comment>
<accession>A0A0A2DHE6</accession>
<dbReference type="AlphaFoldDB" id="A0A0A2DHE6"/>